<dbReference type="InterPro" id="IPR025665">
    <property type="entry name" value="Beta-barrel_OMP_2"/>
</dbReference>
<feature type="chain" id="PRO_5013366040" description="Outer membrane protein beta-barrel domain-containing protein" evidence="1">
    <location>
        <begin position="25"/>
        <end position="223"/>
    </location>
</feature>
<dbReference type="RefSeq" id="WP_084444022.1">
    <property type="nucleotide sequence ID" value="NZ_FWWW01000047.1"/>
</dbReference>
<keyword evidence="1" id="KW-0732">Signal</keyword>
<evidence type="ECO:0000313" key="3">
    <source>
        <dbReference type="EMBL" id="SMB87249.1"/>
    </source>
</evidence>
<dbReference type="AlphaFoldDB" id="A0A1W1V1J6"/>
<evidence type="ECO:0000256" key="1">
    <source>
        <dbReference type="SAM" id="SignalP"/>
    </source>
</evidence>
<dbReference type="OrthoDB" id="838174at2"/>
<feature type="signal peptide" evidence="1">
    <location>
        <begin position="1"/>
        <end position="24"/>
    </location>
</feature>
<dbReference type="EMBL" id="FWWW01000047">
    <property type="protein sequence ID" value="SMB87249.1"/>
    <property type="molecule type" value="Genomic_DNA"/>
</dbReference>
<gene>
    <name evidence="3" type="ORF">SAMN00120144_1516</name>
</gene>
<feature type="domain" description="Outer membrane protein beta-barrel" evidence="2">
    <location>
        <begin position="24"/>
        <end position="194"/>
    </location>
</feature>
<evidence type="ECO:0000313" key="4">
    <source>
        <dbReference type="Proteomes" id="UP000192266"/>
    </source>
</evidence>
<keyword evidence="4" id="KW-1185">Reference proteome</keyword>
<reference evidence="3 4" key="1">
    <citation type="submission" date="2017-04" db="EMBL/GenBank/DDBJ databases">
        <authorList>
            <person name="Afonso C.L."/>
            <person name="Miller P.J."/>
            <person name="Scott M.A."/>
            <person name="Spackman E."/>
            <person name="Goraichik I."/>
            <person name="Dimitrov K.M."/>
            <person name="Suarez D.L."/>
            <person name="Swayne D.E."/>
        </authorList>
    </citation>
    <scope>NUCLEOTIDE SEQUENCE [LARGE SCALE GENOMIC DNA]</scope>
    <source>
        <strain evidence="3 4">DSM 11622</strain>
    </source>
</reference>
<sequence length="223" mass="24601">MKKTAFVLATLLSAAAFDSSDAHAQGIRFGIKGGANYSNLSGDLTNEDIYENKFGAHGGVMLNIGLVDDGFLSVQPEVLFSQKGYKYADNQFTFLGQSYTYKGTQTYNYIDVPLLLKINTGGVFFEGGPQYSYLLSVKDESERTTNGTVFSKVQNEQNLEEVNRNEIGYAAGLGYQSESGLLLGLRYNGSFTDFAKDGYRDDELRNARNQVFQVSLGYLIPSR</sequence>
<evidence type="ECO:0000259" key="2">
    <source>
        <dbReference type="Pfam" id="PF13568"/>
    </source>
</evidence>
<organism evidence="3 4">
    <name type="scientific">Hymenobacter roseosalivarius DSM 11622</name>
    <dbReference type="NCBI Taxonomy" id="645990"/>
    <lineage>
        <taxon>Bacteria</taxon>
        <taxon>Pseudomonadati</taxon>
        <taxon>Bacteroidota</taxon>
        <taxon>Cytophagia</taxon>
        <taxon>Cytophagales</taxon>
        <taxon>Hymenobacteraceae</taxon>
        <taxon>Hymenobacter</taxon>
    </lineage>
</organism>
<name>A0A1W1V1J6_9BACT</name>
<accession>A0A1W1V1J6</accession>
<dbReference type="STRING" id="645990.SAMN00120144_1516"/>
<proteinExistence type="predicted"/>
<dbReference type="Proteomes" id="UP000192266">
    <property type="component" value="Unassembled WGS sequence"/>
</dbReference>
<protein>
    <recommendedName>
        <fullName evidence="2">Outer membrane protein beta-barrel domain-containing protein</fullName>
    </recommendedName>
</protein>
<dbReference type="Pfam" id="PF13568">
    <property type="entry name" value="OMP_b-brl_2"/>
    <property type="match status" value="1"/>
</dbReference>